<accession>A0A942EE80</accession>
<dbReference type="AlphaFoldDB" id="A0A942EE80"/>
<reference evidence="2" key="1">
    <citation type="submission" date="2021-04" db="EMBL/GenBank/DDBJ databases">
        <title>Devosia litorisediminis sp. nov., isolated from a sand dune.</title>
        <authorList>
            <person name="Park S."/>
            <person name="Yoon J.-H."/>
        </authorList>
    </citation>
    <scope>NUCLEOTIDE SEQUENCE</scope>
    <source>
        <strain evidence="2">BSSL-BM10</strain>
    </source>
</reference>
<keyword evidence="1" id="KW-0732">Signal</keyword>
<protein>
    <submittedName>
        <fullName evidence="2">Uncharacterized protein</fullName>
    </submittedName>
</protein>
<sequence>MYKTLAVLTVLALGLQPAIAQDAAPAVPEAAAPTTSDAAPAAQTIVVDPAATFPNASKQTNLLTGFYATLAVIEICALPIPDDIKSGMAGDRTRLEASVGLDAVKAGEAYAKVLAEVQSTDPDCAEGSADRASVDAVTAIYAQASAAAAPAQ</sequence>
<dbReference type="RefSeq" id="WP_212659264.1">
    <property type="nucleotide sequence ID" value="NZ_JAGXTP010000002.1"/>
</dbReference>
<dbReference type="Proteomes" id="UP000678281">
    <property type="component" value="Unassembled WGS sequence"/>
</dbReference>
<evidence type="ECO:0000256" key="1">
    <source>
        <dbReference type="SAM" id="SignalP"/>
    </source>
</evidence>
<organism evidence="2 3">
    <name type="scientific">Devosia litorisediminis</name>
    <dbReference type="NCBI Taxonomy" id="2829817"/>
    <lineage>
        <taxon>Bacteria</taxon>
        <taxon>Pseudomonadati</taxon>
        <taxon>Pseudomonadota</taxon>
        <taxon>Alphaproteobacteria</taxon>
        <taxon>Hyphomicrobiales</taxon>
        <taxon>Devosiaceae</taxon>
        <taxon>Devosia</taxon>
    </lineage>
</organism>
<evidence type="ECO:0000313" key="2">
    <source>
        <dbReference type="EMBL" id="MBS3849619.1"/>
    </source>
</evidence>
<comment type="caution">
    <text evidence="2">The sequence shown here is derived from an EMBL/GenBank/DDBJ whole genome shotgun (WGS) entry which is preliminary data.</text>
</comment>
<keyword evidence="3" id="KW-1185">Reference proteome</keyword>
<proteinExistence type="predicted"/>
<dbReference type="EMBL" id="JAGXTP010000002">
    <property type="protein sequence ID" value="MBS3849619.1"/>
    <property type="molecule type" value="Genomic_DNA"/>
</dbReference>
<feature type="signal peptide" evidence="1">
    <location>
        <begin position="1"/>
        <end position="20"/>
    </location>
</feature>
<gene>
    <name evidence="2" type="ORF">KD146_13015</name>
</gene>
<feature type="chain" id="PRO_5037082851" evidence="1">
    <location>
        <begin position="21"/>
        <end position="152"/>
    </location>
</feature>
<name>A0A942EE80_9HYPH</name>
<evidence type="ECO:0000313" key="3">
    <source>
        <dbReference type="Proteomes" id="UP000678281"/>
    </source>
</evidence>